<reference evidence="2 3" key="1">
    <citation type="submission" date="2024-09" db="EMBL/GenBank/DDBJ databases">
        <title>The Natural Products Discovery Center: Release of the First 8490 Sequenced Strains for Exploring Actinobacteria Biosynthetic Diversity.</title>
        <authorList>
            <person name="Kalkreuter E."/>
            <person name="Kautsar S.A."/>
            <person name="Yang D."/>
            <person name="Bader C.D."/>
            <person name="Teijaro C.N."/>
            <person name="Fluegel L."/>
            <person name="Davis C.M."/>
            <person name="Simpson J.R."/>
            <person name="Lauterbach L."/>
            <person name="Steele A.D."/>
            <person name="Gui C."/>
            <person name="Meng S."/>
            <person name="Li G."/>
            <person name="Viehrig K."/>
            <person name="Ye F."/>
            <person name="Su P."/>
            <person name="Kiefer A.F."/>
            <person name="Nichols A."/>
            <person name="Cepeda A.J."/>
            <person name="Yan W."/>
            <person name="Fan B."/>
            <person name="Jiang Y."/>
            <person name="Adhikari A."/>
            <person name="Zheng C.-J."/>
            <person name="Schuster L."/>
            <person name="Cowan T.M."/>
            <person name="Smanski M.J."/>
            <person name="Chevrette M.G."/>
            <person name="De Carvalho L.P.S."/>
            <person name="Shen B."/>
        </authorList>
    </citation>
    <scope>NUCLEOTIDE SEQUENCE [LARGE SCALE GENOMIC DNA]</scope>
    <source>
        <strain evidence="2 3">NPDC058328</strain>
    </source>
</reference>
<name>A0ABW6QDM2_9ACTN</name>
<dbReference type="RefSeq" id="WP_388238275.1">
    <property type="nucleotide sequence ID" value="NZ_JBHVZQ010000028.1"/>
</dbReference>
<evidence type="ECO:0000256" key="1">
    <source>
        <dbReference type="SAM" id="MobiDB-lite"/>
    </source>
</evidence>
<accession>A0ABW6QDM2</accession>
<evidence type="ECO:0000313" key="3">
    <source>
        <dbReference type="Proteomes" id="UP001601627"/>
    </source>
</evidence>
<comment type="caution">
    <text evidence="2">The sequence shown here is derived from an EMBL/GenBank/DDBJ whole genome shotgun (WGS) entry which is preliminary data.</text>
</comment>
<keyword evidence="3" id="KW-1185">Reference proteome</keyword>
<dbReference type="Proteomes" id="UP001601627">
    <property type="component" value="Unassembled WGS sequence"/>
</dbReference>
<dbReference type="EMBL" id="JBHVZQ010000028">
    <property type="protein sequence ID" value="MFF1276868.1"/>
    <property type="molecule type" value="Genomic_DNA"/>
</dbReference>
<feature type="region of interest" description="Disordered" evidence="1">
    <location>
        <begin position="31"/>
        <end position="54"/>
    </location>
</feature>
<sequence length="54" mass="5669">MTGAGVDPAVPAAHRRGRLAACEDPRRAEVLPDVPGAVGGKISRREPRSPTHDD</sequence>
<feature type="compositionally biased region" description="Basic and acidic residues" evidence="1">
    <location>
        <begin position="43"/>
        <end position="54"/>
    </location>
</feature>
<proteinExistence type="predicted"/>
<evidence type="ECO:0000313" key="2">
    <source>
        <dbReference type="EMBL" id="MFF1276868.1"/>
    </source>
</evidence>
<organism evidence="2 3">
    <name type="scientific">Streptomyces marokkonensis</name>
    <dbReference type="NCBI Taxonomy" id="324855"/>
    <lineage>
        <taxon>Bacteria</taxon>
        <taxon>Bacillati</taxon>
        <taxon>Actinomycetota</taxon>
        <taxon>Actinomycetes</taxon>
        <taxon>Kitasatosporales</taxon>
        <taxon>Streptomycetaceae</taxon>
        <taxon>Streptomyces</taxon>
    </lineage>
</organism>
<protein>
    <submittedName>
        <fullName evidence="2">Uncharacterized protein</fullName>
    </submittedName>
</protein>
<gene>
    <name evidence="2" type="ORF">ACFVZC_26190</name>
</gene>